<protein>
    <submittedName>
        <fullName evidence="1">Uncharacterized protein</fullName>
    </submittedName>
</protein>
<dbReference type="AlphaFoldDB" id="A0A0A9F0S0"/>
<sequence>MVRRPKSDHICDRNSIDEVMELRTQLLGLGMAL</sequence>
<accession>A0A0A9F0S0</accession>
<organism evidence="1">
    <name type="scientific">Arundo donax</name>
    <name type="common">Giant reed</name>
    <name type="synonym">Donax arundinaceus</name>
    <dbReference type="NCBI Taxonomy" id="35708"/>
    <lineage>
        <taxon>Eukaryota</taxon>
        <taxon>Viridiplantae</taxon>
        <taxon>Streptophyta</taxon>
        <taxon>Embryophyta</taxon>
        <taxon>Tracheophyta</taxon>
        <taxon>Spermatophyta</taxon>
        <taxon>Magnoliopsida</taxon>
        <taxon>Liliopsida</taxon>
        <taxon>Poales</taxon>
        <taxon>Poaceae</taxon>
        <taxon>PACMAD clade</taxon>
        <taxon>Arundinoideae</taxon>
        <taxon>Arundineae</taxon>
        <taxon>Arundo</taxon>
    </lineage>
</organism>
<reference evidence="1" key="2">
    <citation type="journal article" date="2015" name="Data Brief">
        <title>Shoot transcriptome of the giant reed, Arundo donax.</title>
        <authorList>
            <person name="Barrero R.A."/>
            <person name="Guerrero F.D."/>
            <person name="Moolhuijzen P."/>
            <person name="Goolsby J.A."/>
            <person name="Tidwell J."/>
            <person name="Bellgard S.E."/>
            <person name="Bellgard M.I."/>
        </authorList>
    </citation>
    <scope>NUCLEOTIDE SEQUENCE</scope>
    <source>
        <tissue evidence="1">Shoot tissue taken approximately 20 cm above the soil surface</tissue>
    </source>
</reference>
<dbReference type="EMBL" id="GBRH01193077">
    <property type="protein sequence ID" value="JAE04819.1"/>
    <property type="molecule type" value="Transcribed_RNA"/>
</dbReference>
<reference evidence="1" key="1">
    <citation type="submission" date="2014-09" db="EMBL/GenBank/DDBJ databases">
        <authorList>
            <person name="Magalhaes I.L.F."/>
            <person name="Oliveira U."/>
            <person name="Santos F.R."/>
            <person name="Vidigal T.H.D.A."/>
            <person name="Brescovit A.D."/>
            <person name="Santos A.J."/>
        </authorList>
    </citation>
    <scope>NUCLEOTIDE SEQUENCE</scope>
    <source>
        <tissue evidence="1">Shoot tissue taken approximately 20 cm above the soil surface</tissue>
    </source>
</reference>
<evidence type="ECO:0000313" key="1">
    <source>
        <dbReference type="EMBL" id="JAE04819.1"/>
    </source>
</evidence>
<name>A0A0A9F0S0_ARUDO</name>
<proteinExistence type="predicted"/>